<keyword evidence="3" id="KW-0496">Mitochondrion</keyword>
<dbReference type="InterPro" id="IPR012791">
    <property type="entry name" value="3-oxoacid_CoA-transf_B"/>
</dbReference>
<evidence type="ECO:0000256" key="1">
    <source>
        <dbReference type="ARBA" id="ARBA00007154"/>
    </source>
</evidence>
<sequence length="507" mass="54469">MFGSNRNFSRLVWRYRGFCTTSQRRTINKVLGDVDEAITKSKLKTGDTVLAGGFGLCGIPRTLIKGIKARPDITHLTVASNNAGIDGAGLGVLLESRQISKLMVSYIGENKNLEKLYLSGELDIELTPQGTLAERCRAAGAGVPAFYTPSAVGTVVETGELPIRFGKDGKSVVKYSEPKETKIIDGKKYLLEKALHGDVALVKATKADALGNCVFEATINNFNSVMGRAARSTIVEADEIVPVGSIPPHQVHLPGIYVTGVIKSTAEKQFERVTLAKTPEEIESQVHNAGPRERIIKRAAQEFKDGMYANLGIGIPTLAPAFVDKNVSVQLQSENGVLGVGPYPQKGEESPDYINAGKETITLKEGAAVFGSEESFGMIRSGRINMSMLGAMQVSQHGDIANWMLPGRVKGMGGAMDLVANPDNTKIVVTMEHTDKKGNSKIVDTCEFPLTGQKCVSRIITDLAVFDVDHDSGLTLIETAPGVSVDEIKSKTGAQFKVSDDIKSMQI</sequence>
<evidence type="ECO:0000313" key="5">
    <source>
        <dbReference type="EMBL" id="KAA8915945.1"/>
    </source>
</evidence>
<dbReference type="PANTHER" id="PTHR13707:SF23">
    <property type="entry name" value="SUCCINYL-COA:3-KETOACID-COENZYME A TRANSFERASE"/>
    <property type="match status" value="1"/>
</dbReference>
<dbReference type="PIRSF" id="PIRSF000858">
    <property type="entry name" value="SCOT-t"/>
    <property type="match status" value="1"/>
</dbReference>
<dbReference type="PANTHER" id="PTHR13707">
    <property type="entry name" value="KETOACID-COENZYME A TRANSFERASE"/>
    <property type="match status" value="1"/>
</dbReference>
<feature type="active site" description="5-glutamyl coenzyme A thioester intermediate" evidence="4">
    <location>
        <position position="334"/>
    </location>
</feature>
<dbReference type="InterPro" id="IPR012792">
    <property type="entry name" value="3-oxoacid_CoA-transf_A"/>
</dbReference>
<reference evidence="5" key="1">
    <citation type="journal article" date="2019" name="G3 (Bethesda)">
        <title>Genome Assemblies of Two Rare Opportunistic Yeast Pathogens: Diutina rugosa (syn. Candida rugosa) and Trichomonascus ciferrii (syn. Candida ciferrii).</title>
        <authorList>
            <person name="Mixao V."/>
            <person name="Saus E."/>
            <person name="Hansen A.P."/>
            <person name="Lass-Florl C."/>
            <person name="Gabaldon T."/>
        </authorList>
    </citation>
    <scope>NUCLEOTIDE SEQUENCE</scope>
    <source>
        <strain evidence="5">CBS 4856</strain>
    </source>
</reference>
<dbReference type="UniPathway" id="UPA00929">
    <property type="reaction ID" value="UER00894"/>
</dbReference>
<evidence type="ECO:0000256" key="2">
    <source>
        <dbReference type="ARBA" id="ARBA00022679"/>
    </source>
</evidence>
<dbReference type="InterPro" id="IPR037171">
    <property type="entry name" value="NagB/RpiA_transferase-like"/>
</dbReference>
<dbReference type="InterPro" id="IPR014388">
    <property type="entry name" value="3-oxoacid_CoA-transferase"/>
</dbReference>
<dbReference type="GO" id="GO:0008260">
    <property type="term" value="F:succinyl-CoA:3-oxo-acid CoA-transferase activity"/>
    <property type="evidence" value="ECO:0007669"/>
    <property type="project" value="UniProtKB-EC"/>
</dbReference>
<dbReference type="SMART" id="SM00882">
    <property type="entry name" value="CoA_trans"/>
    <property type="match status" value="2"/>
</dbReference>
<dbReference type="NCBIfam" id="TIGR02429">
    <property type="entry name" value="pcaI_scoA_fam"/>
    <property type="match status" value="1"/>
</dbReference>
<keyword evidence="2 3" id="KW-0808">Transferase</keyword>
<dbReference type="AlphaFoldDB" id="A0A642VC58"/>
<dbReference type="GO" id="GO:0046952">
    <property type="term" value="P:ketone body catabolic process"/>
    <property type="evidence" value="ECO:0007669"/>
    <property type="project" value="InterPro"/>
</dbReference>
<comment type="catalytic activity">
    <reaction evidence="3">
        <text>a 3-oxo acid + succinyl-CoA = a 3-oxoacyl-CoA + succinate</text>
        <dbReference type="Rhea" id="RHEA:24564"/>
        <dbReference type="ChEBI" id="CHEBI:30031"/>
        <dbReference type="ChEBI" id="CHEBI:35973"/>
        <dbReference type="ChEBI" id="CHEBI:57292"/>
        <dbReference type="ChEBI" id="CHEBI:90726"/>
        <dbReference type="EC" id="2.8.3.5"/>
    </reaction>
</comment>
<comment type="function">
    <text evidence="3">Key enzyme for ketone body catabolism. Transfers the CoA moiety from succinate to acetoacetate. Formation of the enzyme-CoA intermediate proceeds via an unstable anhydride species formed between the carboxylate groups of the enzyme and substrate.</text>
</comment>
<comment type="similarity">
    <text evidence="1 3">Belongs to the 3-oxoacid CoA-transferase family.</text>
</comment>
<dbReference type="VEuPathDB" id="FungiDB:TRICI_001959"/>
<gene>
    <name evidence="5" type="ORF">TRICI_001959</name>
</gene>
<dbReference type="Pfam" id="PF01144">
    <property type="entry name" value="CoA_trans"/>
    <property type="match status" value="2"/>
</dbReference>
<comment type="pathway">
    <text evidence="3">Ketone metabolism; succinyl-CoA degradation; acetoacetyl-CoA from succinyl-CoA: step 1/1.</text>
</comment>
<proteinExistence type="inferred from homology"/>
<dbReference type="PROSITE" id="PS01274">
    <property type="entry name" value="COA_TRANSF_2"/>
    <property type="match status" value="1"/>
</dbReference>
<dbReference type="EMBL" id="SWFS01000131">
    <property type="protein sequence ID" value="KAA8915945.1"/>
    <property type="molecule type" value="Genomic_DNA"/>
</dbReference>
<evidence type="ECO:0000313" key="6">
    <source>
        <dbReference type="Proteomes" id="UP000761534"/>
    </source>
</evidence>
<accession>A0A642VC58</accession>
<dbReference type="InterPro" id="IPR004165">
    <property type="entry name" value="CoA_trans_fam_I"/>
</dbReference>
<evidence type="ECO:0000256" key="4">
    <source>
        <dbReference type="PIRSR" id="PIRSR000858-1"/>
    </source>
</evidence>
<dbReference type="InterPro" id="IPR004164">
    <property type="entry name" value="CoA_transf_AS"/>
</dbReference>
<protein>
    <recommendedName>
        <fullName evidence="3">Succinyl-CoA:3-ketoacid-coenzyme A transferase</fullName>
        <ecNumber evidence="3">2.8.3.5</ecNumber>
    </recommendedName>
</protein>
<name>A0A642VC58_9ASCO</name>
<dbReference type="Proteomes" id="UP000761534">
    <property type="component" value="Unassembled WGS sequence"/>
</dbReference>
<dbReference type="SUPFAM" id="SSF100950">
    <property type="entry name" value="NagB/RpiA/CoA transferase-like"/>
    <property type="match status" value="2"/>
</dbReference>
<dbReference type="EC" id="2.8.3.5" evidence="3"/>
<evidence type="ECO:0000256" key="3">
    <source>
        <dbReference type="PIRNR" id="PIRNR000858"/>
    </source>
</evidence>
<dbReference type="NCBIfam" id="TIGR02428">
    <property type="entry name" value="pcaJ_scoB_fam"/>
    <property type="match status" value="1"/>
</dbReference>
<dbReference type="FunFam" id="3.40.1080.10:FF:000001">
    <property type="entry name" value="Succinyl-coa:3-ketoacid-coenzyme a transferase subunit b"/>
    <property type="match status" value="1"/>
</dbReference>
<organism evidence="5 6">
    <name type="scientific">Trichomonascus ciferrii</name>
    <dbReference type="NCBI Taxonomy" id="44093"/>
    <lineage>
        <taxon>Eukaryota</taxon>
        <taxon>Fungi</taxon>
        <taxon>Dikarya</taxon>
        <taxon>Ascomycota</taxon>
        <taxon>Saccharomycotina</taxon>
        <taxon>Dipodascomycetes</taxon>
        <taxon>Dipodascales</taxon>
        <taxon>Trichomonascaceae</taxon>
        <taxon>Trichomonascus</taxon>
        <taxon>Trichomonascus ciferrii complex</taxon>
    </lineage>
</organism>
<dbReference type="OrthoDB" id="1933379at2759"/>
<keyword evidence="6" id="KW-1185">Reference proteome</keyword>
<comment type="caution">
    <text evidence="5">The sequence shown here is derived from an EMBL/GenBank/DDBJ whole genome shotgun (WGS) entry which is preliminary data.</text>
</comment>
<dbReference type="Gene3D" id="3.40.1080.10">
    <property type="entry name" value="Glutaconate Coenzyme A-transferase"/>
    <property type="match status" value="2"/>
</dbReference>